<accession>A0A392V848</accession>
<dbReference type="Proteomes" id="UP000265520">
    <property type="component" value="Unassembled WGS sequence"/>
</dbReference>
<evidence type="ECO:0000313" key="2">
    <source>
        <dbReference type="EMBL" id="MCI82620.1"/>
    </source>
</evidence>
<feature type="compositionally biased region" description="Polar residues" evidence="1">
    <location>
        <begin position="32"/>
        <end position="42"/>
    </location>
</feature>
<organism evidence="2 3">
    <name type="scientific">Trifolium medium</name>
    <dbReference type="NCBI Taxonomy" id="97028"/>
    <lineage>
        <taxon>Eukaryota</taxon>
        <taxon>Viridiplantae</taxon>
        <taxon>Streptophyta</taxon>
        <taxon>Embryophyta</taxon>
        <taxon>Tracheophyta</taxon>
        <taxon>Spermatophyta</taxon>
        <taxon>Magnoliopsida</taxon>
        <taxon>eudicotyledons</taxon>
        <taxon>Gunneridae</taxon>
        <taxon>Pentapetalae</taxon>
        <taxon>rosids</taxon>
        <taxon>fabids</taxon>
        <taxon>Fabales</taxon>
        <taxon>Fabaceae</taxon>
        <taxon>Papilionoideae</taxon>
        <taxon>50 kb inversion clade</taxon>
        <taxon>NPAAA clade</taxon>
        <taxon>Hologalegina</taxon>
        <taxon>IRL clade</taxon>
        <taxon>Trifolieae</taxon>
        <taxon>Trifolium</taxon>
    </lineage>
</organism>
<sequence>MAENFQVPGEHWRASSLSEPSKTKSLAKRENPSLSDTSPENE</sequence>
<keyword evidence="3" id="KW-1185">Reference proteome</keyword>
<evidence type="ECO:0000313" key="3">
    <source>
        <dbReference type="Proteomes" id="UP000265520"/>
    </source>
</evidence>
<dbReference type="EMBL" id="LXQA011047969">
    <property type="protein sequence ID" value="MCI82620.1"/>
    <property type="molecule type" value="Genomic_DNA"/>
</dbReference>
<feature type="compositionally biased region" description="Polar residues" evidence="1">
    <location>
        <begin position="15"/>
        <end position="24"/>
    </location>
</feature>
<proteinExistence type="predicted"/>
<feature type="non-terminal residue" evidence="2">
    <location>
        <position position="42"/>
    </location>
</feature>
<dbReference type="AlphaFoldDB" id="A0A392V848"/>
<reference evidence="2 3" key="1">
    <citation type="journal article" date="2018" name="Front. Plant Sci.">
        <title>Red Clover (Trifolium pratense) and Zigzag Clover (T. medium) - A Picture of Genomic Similarities and Differences.</title>
        <authorList>
            <person name="Dluhosova J."/>
            <person name="Istvanek J."/>
            <person name="Nedelnik J."/>
            <person name="Repkova J."/>
        </authorList>
    </citation>
    <scope>NUCLEOTIDE SEQUENCE [LARGE SCALE GENOMIC DNA]</scope>
    <source>
        <strain evidence="3">cv. 10/8</strain>
        <tissue evidence="2">Leaf</tissue>
    </source>
</reference>
<feature type="region of interest" description="Disordered" evidence="1">
    <location>
        <begin position="1"/>
        <end position="42"/>
    </location>
</feature>
<protein>
    <submittedName>
        <fullName evidence="2">Uncharacterized protein</fullName>
    </submittedName>
</protein>
<name>A0A392V848_9FABA</name>
<evidence type="ECO:0000256" key="1">
    <source>
        <dbReference type="SAM" id="MobiDB-lite"/>
    </source>
</evidence>
<comment type="caution">
    <text evidence="2">The sequence shown here is derived from an EMBL/GenBank/DDBJ whole genome shotgun (WGS) entry which is preliminary data.</text>
</comment>